<evidence type="ECO:0000313" key="1">
    <source>
        <dbReference type="EMBL" id="QXM07431.1"/>
    </source>
</evidence>
<name>A0ABX8RKK5_9CLOT</name>
<reference evidence="1" key="1">
    <citation type="submission" date="2021-07" db="EMBL/GenBank/DDBJ databases">
        <title>Complete genome sequence of Crassaminicella sp. 143-21, isolated from a deep-sea hydrothermal vent.</title>
        <authorList>
            <person name="Li X."/>
        </authorList>
    </citation>
    <scope>NUCLEOTIDE SEQUENCE</scope>
    <source>
        <strain evidence="1">143-21</strain>
    </source>
</reference>
<gene>
    <name evidence="1" type="ORF">KVH43_08150</name>
</gene>
<keyword evidence="2" id="KW-1185">Reference proteome</keyword>
<dbReference type="InterPro" id="IPR021321">
    <property type="entry name" value="DUF2922"/>
</dbReference>
<sequence length="64" mass="7057">MIFQNQGGKTTKISVDNAKEDLTKEQVESAMQVIIDKNIFQTNSGELTGIDSARIVTTDIDEII</sequence>
<evidence type="ECO:0000313" key="2">
    <source>
        <dbReference type="Proteomes" id="UP000886818"/>
    </source>
</evidence>
<dbReference type="Pfam" id="PF11148">
    <property type="entry name" value="DUF2922"/>
    <property type="match status" value="1"/>
</dbReference>
<dbReference type="Proteomes" id="UP000886818">
    <property type="component" value="Chromosome"/>
</dbReference>
<protein>
    <submittedName>
        <fullName evidence="1">DUF2922 domain-containing protein</fullName>
    </submittedName>
</protein>
<proteinExistence type="predicted"/>
<dbReference type="EMBL" id="CP078093">
    <property type="protein sequence ID" value="QXM07431.1"/>
    <property type="molecule type" value="Genomic_DNA"/>
</dbReference>
<accession>A0ABX8RKK5</accession>
<organism evidence="1 2">
    <name type="scientific">Crassaminicella indica</name>
    <dbReference type="NCBI Taxonomy" id="2855394"/>
    <lineage>
        <taxon>Bacteria</taxon>
        <taxon>Bacillati</taxon>
        <taxon>Bacillota</taxon>
        <taxon>Clostridia</taxon>
        <taxon>Eubacteriales</taxon>
        <taxon>Clostridiaceae</taxon>
        <taxon>Crassaminicella</taxon>
    </lineage>
</organism>